<dbReference type="InterPro" id="IPR015300">
    <property type="entry name" value="DNA-bd_pseudobarrel_sf"/>
</dbReference>
<reference evidence="8" key="1">
    <citation type="journal article" date="2019" name="Gigascience">
        <title>De novo genome assembly of the endangered Acer yangbiense, a plant species with extremely small populations endemic to Yunnan Province, China.</title>
        <authorList>
            <person name="Yang J."/>
            <person name="Wariss H.M."/>
            <person name="Tao L."/>
            <person name="Zhang R."/>
            <person name="Yun Q."/>
            <person name="Hollingsworth P."/>
            <person name="Dao Z."/>
            <person name="Luo G."/>
            <person name="Guo H."/>
            <person name="Ma Y."/>
            <person name="Sun W."/>
        </authorList>
    </citation>
    <scope>NUCLEOTIDE SEQUENCE [LARGE SCALE GENOMIC DNA]</scope>
    <source>
        <strain evidence="8">cv. br00</strain>
    </source>
</reference>
<sequence length="535" mass="61324">MNTMCGCGQSDHQFTADHMIDEYDDGSFDQLFERHRQETDDIDEAFTLEEKEVVKESVWLRINGAGRESSKSRSTSPPNAQVTHSYGKLPVIPKKKRSRGGDLGFLYPRKRPSSHDDDYEEEVEEAKGARILTGFVNRNNHSKTRKKKGRKKGKRMINSSNRKRCSVLEDIDEEERARSSTSKRRESESRALNLGFDFSDEIKALIGEDGDKDFKLKIRKKLFQTDTNAHNDRFTMPCLQINEVENLLVGAQKTRICHGDGIVVTLVELGLGDERDSTLTSQLRLKQWVMTNTSCYALRSSWNDVMVRNTAVLRRDDYVQIYSFRQNGEIWLVVVKDSDHEEGRTDGERARSSTSKRRKSESRVLNLGFDFSDEIKALIGEDGDKDFNLRIRKKLFQTDRNPHHDRFTMPCLQINEAENLLVGAEKTRICHGDGIGVTLVELGLGDERDSTLTSQLRLKQWDMTNTNCYALRSSWNAVMVRNAAVLRQNDYVQIYSFRRNGELWLVLVKDSDHEEGRTDGVFGRRTLMEDGDGAN</sequence>
<evidence type="ECO:0000256" key="1">
    <source>
        <dbReference type="ARBA" id="ARBA00004123"/>
    </source>
</evidence>
<protein>
    <recommendedName>
        <fullName evidence="9">TF-B3 domain-containing protein</fullName>
    </recommendedName>
</protein>
<dbReference type="EMBL" id="VDCV01000017">
    <property type="protein sequence ID" value="KAB5515916.1"/>
    <property type="molecule type" value="Genomic_DNA"/>
</dbReference>
<organism evidence="7 8">
    <name type="scientific">Salix brachista</name>
    <dbReference type="NCBI Taxonomy" id="2182728"/>
    <lineage>
        <taxon>Eukaryota</taxon>
        <taxon>Viridiplantae</taxon>
        <taxon>Streptophyta</taxon>
        <taxon>Embryophyta</taxon>
        <taxon>Tracheophyta</taxon>
        <taxon>Spermatophyta</taxon>
        <taxon>Magnoliopsida</taxon>
        <taxon>eudicotyledons</taxon>
        <taxon>Gunneridae</taxon>
        <taxon>Pentapetalae</taxon>
        <taxon>rosids</taxon>
        <taxon>fabids</taxon>
        <taxon>Malpighiales</taxon>
        <taxon>Salicaceae</taxon>
        <taxon>Saliceae</taxon>
        <taxon>Salix</taxon>
    </lineage>
</organism>
<evidence type="ECO:0000313" key="8">
    <source>
        <dbReference type="Proteomes" id="UP000326939"/>
    </source>
</evidence>
<name>A0A5N5JBR8_9ROSI</name>
<dbReference type="PANTHER" id="PTHR31541">
    <property type="entry name" value="B3 DOMAIN PLANT PROTEIN-RELATED"/>
    <property type="match status" value="1"/>
</dbReference>
<accession>A0A5N5JBR8</accession>
<keyword evidence="3" id="KW-0238">DNA-binding</keyword>
<evidence type="ECO:0000256" key="2">
    <source>
        <dbReference type="ARBA" id="ARBA00023015"/>
    </source>
</evidence>
<keyword evidence="8" id="KW-1185">Reference proteome</keyword>
<keyword evidence="4" id="KW-0804">Transcription</keyword>
<gene>
    <name evidence="7" type="ORF">DKX38_026564</name>
</gene>
<keyword evidence="2" id="KW-0805">Transcription regulation</keyword>
<proteinExistence type="predicted"/>
<dbReference type="Gene3D" id="2.40.330.10">
    <property type="entry name" value="DNA-binding pseudobarrel domain"/>
    <property type="match status" value="1"/>
</dbReference>
<evidence type="ECO:0008006" key="9">
    <source>
        <dbReference type="Google" id="ProtNLM"/>
    </source>
</evidence>
<evidence type="ECO:0000256" key="4">
    <source>
        <dbReference type="ARBA" id="ARBA00023163"/>
    </source>
</evidence>
<comment type="subcellular location">
    <subcellularLocation>
        <location evidence="1">Nucleus</location>
    </subcellularLocation>
</comment>
<evidence type="ECO:0000256" key="3">
    <source>
        <dbReference type="ARBA" id="ARBA00023125"/>
    </source>
</evidence>
<feature type="compositionally biased region" description="Basic residues" evidence="6">
    <location>
        <begin position="140"/>
        <end position="165"/>
    </location>
</feature>
<dbReference type="AlphaFoldDB" id="A0A5N5JBR8"/>
<dbReference type="PANTHER" id="PTHR31541:SF25">
    <property type="entry name" value="GAMMA-GLIADIN B"/>
    <property type="match status" value="1"/>
</dbReference>
<dbReference type="GO" id="GO:0005634">
    <property type="term" value="C:nucleus"/>
    <property type="evidence" value="ECO:0007669"/>
    <property type="project" value="UniProtKB-SubCell"/>
</dbReference>
<dbReference type="Pfam" id="PF03754">
    <property type="entry name" value="At2g31720-like"/>
    <property type="match status" value="2"/>
</dbReference>
<comment type="caution">
    <text evidence="7">The sequence shown here is derived from an EMBL/GenBank/DDBJ whole genome shotgun (WGS) entry which is preliminary data.</text>
</comment>
<evidence type="ECO:0000256" key="5">
    <source>
        <dbReference type="ARBA" id="ARBA00023242"/>
    </source>
</evidence>
<keyword evidence="5" id="KW-0539">Nucleus</keyword>
<feature type="compositionally biased region" description="Polar residues" evidence="6">
    <location>
        <begin position="72"/>
        <end position="84"/>
    </location>
</feature>
<evidence type="ECO:0000313" key="7">
    <source>
        <dbReference type="EMBL" id="KAB5515916.1"/>
    </source>
</evidence>
<dbReference type="InterPro" id="IPR005508">
    <property type="entry name" value="At2g31720-like"/>
</dbReference>
<dbReference type="GO" id="GO:0003677">
    <property type="term" value="F:DNA binding"/>
    <property type="evidence" value="ECO:0007669"/>
    <property type="project" value="UniProtKB-KW"/>
</dbReference>
<dbReference type="Proteomes" id="UP000326939">
    <property type="component" value="Chromosome 17"/>
</dbReference>
<evidence type="ECO:0000256" key="6">
    <source>
        <dbReference type="SAM" id="MobiDB-lite"/>
    </source>
</evidence>
<feature type="region of interest" description="Disordered" evidence="6">
    <location>
        <begin position="65"/>
        <end position="165"/>
    </location>
</feature>